<dbReference type="InterPro" id="IPR013786">
    <property type="entry name" value="AcylCoA_DH/ox_N"/>
</dbReference>
<reference evidence="8" key="1">
    <citation type="submission" date="2021-12" db="EMBL/GenBank/DDBJ databases">
        <title>Alicyclobacillaceae gen. nov., sp. nov., isolated from chalcocite enrichment system.</title>
        <authorList>
            <person name="Jiang Z."/>
        </authorList>
    </citation>
    <scope>NUCLEOTIDE SEQUENCE</scope>
    <source>
        <strain evidence="8">MYW30-H2</strain>
    </source>
</reference>
<dbReference type="EMBL" id="CP089291">
    <property type="protein sequence ID" value="UOF92357.1"/>
    <property type="molecule type" value="Genomic_DNA"/>
</dbReference>
<dbReference type="InterPro" id="IPR006089">
    <property type="entry name" value="Acyl-CoA_DH_CS"/>
</dbReference>
<evidence type="ECO:0000259" key="6">
    <source>
        <dbReference type="Pfam" id="PF00441"/>
    </source>
</evidence>
<evidence type="ECO:0000313" key="8">
    <source>
        <dbReference type="EMBL" id="UOF92357.1"/>
    </source>
</evidence>
<accession>A0ABY4CPE9</accession>
<evidence type="ECO:0000256" key="5">
    <source>
        <dbReference type="ARBA" id="ARBA00023002"/>
    </source>
</evidence>
<dbReference type="PANTHER" id="PTHR48083">
    <property type="entry name" value="MEDIUM-CHAIN SPECIFIC ACYL-COA DEHYDROGENASE, MITOCHONDRIAL-RELATED"/>
    <property type="match status" value="1"/>
</dbReference>
<organism evidence="8 9">
    <name type="scientific">Fodinisporobacter ferrooxydans</name>
    <dbReference type="NCBI Taxonomy" id="2901836"/>
    <lineage>
        <taxon>Bacteria</taxon>
        <taxon>Bacillati</taxon>
        <taxon>Bacillota</taxon>
        <taxon>Bacilli</taxon>
        <taxon>Bacillales</taxon>
        <taxon>Alicyclobacillaceae</taxon>
        <taxon>Fodinisporobacter</taxon>
    </lineage>
</organism>
<dbReference type="Pfam" id="PF00441">
    <property type="entry name" value="Acyl-CoA_dh_1"/>
    <property type="match status" value="1"/>
</dbReference>
<keyword evidence="9" id="KW-1185">Reference proteome</keyword>
<dbReference type="InterPro" id="IPR050741">
    <property type="entry name" value="Acyl-CoA_dehydrogenase"/>
</dbReference>
<evidence type="ECO:0000259" key="7">
    <source>
        <dbReference type="Pfam" id="PF02771"/>
    </source>
</evidence>
<name>A0ABY4CPE9_9BACL</name>
<keyword evidence="3" id="KW-0285">Flavoprotein</keyword>
<evidence type="ECO:0000313" key="9">
    <source>
        <dbReference type="Proteomes" id="UP000830167"/>
    </source>
</evidence>
<dbReference type="Gene3D" id="1.20.140.10">
    <property type="entry name" value="Butyryl-CoA Dehydrogenase, subunit A, domain 3"/>
    <property type="match status" value="1"/>
</dbReference>
<feature type="domain" description="Acyl-CoA dehydrogenase/oxidase N-terminal" evidence="7">
    <location>
        <begin position="8"/>
        <end position="120"/>
    </location>
</feature>
<dbReference type="InterPro" id="IPR046373">
    <property type="entry name" value="Acyl-CoA_Oxase/DH_mid-dom_sf"/>
</dbReference>
<protein>
    <submittedName>
        <fullName evidence="8">Acyl-CoA/acyl-ACP dehydrogenase</fullName>
    </submittedName>
</protein>
<keyword evidence="4" id="KW-0274">FAD</keyword>
<comment type="similarity">
    <text evidence="2">Belongs to the acyl-CoA dehydrogenase family.</text>
</comment>
<evidence type="ECO:0000256" key="4">
    <source>
        <dbReference type="ARBA" id="ARBA00022827"/>
    </source>
</evidence>
<gene>
    <name evidence="8" type="ORF">LSG31_09445</name>
</gene>
<dbReference type="CDD" id="cd00567">
    <property type="entry name" value="ACAD"/>
    <property type="match status" value="1"/>
</dbReference>
<dbReference type="PROSITE" id="PS00073">
    <property type="entry name" value="ACYL_COA_DH_2"/>
    <property type="match status" value="1"/>
</dbReference>
<keyword evidence="5" id="KW-0560">Oxidoreductase</keyword>
<comment type="cofactor">
    <cofactor evidence="1">
        <name>FAD</name>
        <dbReference type="ChEBI" id="CHEBI:57692"/>
    </cofactor>
</comment>
<dbReference type="InterPro" id="IPR009100">
    <property type="entry name" value="AcylCoA_DH/oxidase_NM_dom_sf"/>
</dbReference>
<proteinExistence type="inferred from homology"/>
<dbReference type="SUPFAM" id="SSF47203">
    <property type="entry name" value="Acyl-CoA dehydrogenase C-terminal domain-like"/>
    <property type="match status" value="1"/>
</dbReference>
<dbReference type="Gene3D" id="2.40.110.10">
    <property type="entry name" value="Butyryl-CoA Dehydrogenase, subunit A, domain 2"/>
    <property type="match status" value="1"/>
</dbReference>
<evidence type="ECO:0000256" key="2">
    <source>
        <dbReference type="ARBA" id="ARBA00009347"/>
    </source>
</evidence>
<dbReference type="InterPro" id="IPR037069">
    <property type="entry name" value="AcylCoA_DH/ox_N_sf"/>
</dbReference>
<dbReference type="SUPFAM" id="SSF56645">
    <property type="entry name" value="Acyl-CoA dehydrogenase NM domain-like"/>
    <property type="match status" value="1"/>
</dbReference>
<dbReference type="RefSeq" id="WP_347439026.1">
    <property type="nucleotide sequence ID" value="NZ_CP089291.1"/>
</dbReference>
<dbReference type="Gene3D" id="1.10.540.10">
    <property type="entry name" value="Acyl-CoA dehydrogenase/oxidase, N-terminal domain"/>
    <property type="match status" value="1"/>
</dbReference>
<dbReference type="Pfam" id="PF02771">
    <property type="entry name" value="Acyl-CoA_dh_N"/>
    <property type="match status" value="1"/>
</dbReference>
<dbReference type="InterPro" id="IPR009075">
    <property type="entry name" value="AcylCo_DH/oxidase_C"/>
</dbReference>
<evidence type="ECO:0000256" key="3">
    <source>
        <dbReference type="ARBA" id="ARBA00022630"/>
    </source>
</evidence>
<dbReference type="PANTHER" id="PTHR48083:SF2">
    <property type="entry name" value="MEDIUM-CHAIN SPECIFIC ACYL-COA DEHYDROGENASE, MITOCHONDRIAL"/>
    <property type="match status" value="1"/>
</dbReference>
<feature type="domain" description="Acyl-CoA dehydrogenase/oxidase C-terminal" evidence="6">
    <location>
        <begin position="230"/>
        <end position="379"/>
    </location>
</feature>
<dbReference type="InterPro" id="IPR036250">
    <property type="entry name" value="AcylCo_DH-like_C"/>
</dbReference>
<evidence type="ECO:0000256" key="1">
    <source>
        <dbReference type="ARBA" id="ARBA00001974"/>
    </source>
</evidence>
<sequence>MEHILIHPELNMLRKTIQAFVKEQVLPVEQQIEIQTKGFTQEFIQQFQKKAKERGHWLLGTKKEFGGAGLTLFQQAVLFEEAAQHRFGFYQTAGKAFGEDLPSFLTACSTQQLETYIRPAAQSGKGCYIALWETDESNDLNQLQCSAQRNGNTWVIQGRKSFVRNVQTAAFGIVLVNCMVDNEIKPTLFLLEPDDKLSVKETALIDVLHVSEIDFQNYEIDDSKRIGEVGQGIELIERWLTESQIQMAARCIGVAKRAHELSKQYAAIRVTRGKPLSQFATIRTMLASTAAELQAARLLLWDAATSLDANTKDRILKTEMAKIAATEVASKIVDNGVQIHGGAGFTDDIPFERWYKELRIARLELKSSETLYDSIANQIIDSL</sequence>
<dbReference type="Proteomes" id="UP000830167">
    <property type="component" value="Chromosome"/>
</dbReference>